<dbReference type="EMBL" id="NFFZ01000022">
    <property type="protein sequence ID" value="OTI56371.1"/>
    <property type="molecule type" value="Genomic_DNA"/>
</dbReference>
<proteinExistence type="predicted"/>
<dbReference type="AlphaFoldDB" id="A0A069Q1L4"/>
<sequence>MMTALETRLSVADGTHAAALRQRLQAALAECRRELARGAGPERFQFLQQQARALEGGLGILSQLTED</sequence>
<evidence type="ECO:0000313" key="1">
    <source>
        <dbReference type="EMBL" id="CRP00563.1"/>
    </source>
</evidence>
<reference evidence="1" key="2">
    <citation type="submission" date="2015-06" db="EMBL/GenBank/DDBJ databases">
        <authorList>
            <person name="Radhakrishnan R."/>
            <person name="Underwood A."/>
            <person name="Al-Shahib A."/>
        </authorList>
    </citation>
    <scope>NUCLEOTIDE SEQUENCE</scope>
    <source>
        <strain evidence="1">P19_London_7_VIM_2_05_10</strain>
    </source>
</reference>
<dbReference type="Proteomes" id="UP000644192">
    <property type="component" value="Unassembled WGS sequence"/>
</dbReference>
<dbReference type="RefSeq" id="WP_003100751.1">
    <property type="nucleotide sequence ID" value="NZ_AP014622.1"/>
</dbReference>
<evidence type="ECO:0000313" key="4">
    <source>
        <dbReference type="EMBL" id="OTI56371.1"/>
    </source>
</evidence>
<reference evidence="4 8" key="3">
    <citation type="submission" date="2017-05" db="EMBL/GenBank/DDBJ databases">
        <authorList>
            <person name="Song R."/>
            <person name="Chenine A.L."/>
            <person name="Ruprecht R.M."/>
        </authorList>
    </citation>
    <scope>NUCLEOTIDE SEQUENCE [LARGE SCALE GENOMIC DNA]</scope>
    <source>
        <strain evidence="4 8">S567_C10_BS</strain>
    </source>
</reference>
<reference evidence="2 10" key="6">
    <citation type="submission" date="2019-11" db="EMBL/GenBank/DDBJ databases">
        <title>Genomes of ocular Pseudomonas aeruginosa isolates.</title>
        <authorList>
            <person name="Khan M."/>
            <person name="Rice S.A."/>
            <person name="Willcox M.D.P."/>
            <person name="Stapleton F."/>
        </authorList>
    </citation>
    <scope>NUCLEOTIDE SEQUENCE [LARGE SCALE GENOMIC DNA]</scope>
    <source>
        <strain evidence="2 10">PA221</strain>
    </source>
</reference>
<reference evidence="5 9" key="5">
    <citation type="submission" date="2019-01" db="EMBL/GenBank/DDBJ databases">
        <title>The Pseudomonas aeruginosa pan-genome provides new insights on its population structure, horizontal gene transfer and pathogenicity.</title>
        <authorList>
            <person name="Freschi L."/>
            <person name="Vincent A.T."/>
            <person name="Jeukens J."/>
            <person name="Emond-Rheault J.-G."/>
            <person name="Kukavica-Ibrulj I."/>
            <person name="Dupont M.-J."/>
            <person name="Charette S.J."/>
            <person name="Boyle B."/>
            <person name="Levesque R.C."/>
        </authorList>
    </citation>
    <scope>NUCLEOTIDE SEQUENCE [LARGE SCALE GENOMIC DNA]</scope>
    <source>
        <strain evidence="5 9">PA-W36</strain>
    </source>
</reference>
<accession>A0A1S1BZ31</accession>
<evidence type="ECO:0000313" key="8">
    <source>
        <dbReference type="Proteomes" id="UP000194857"/>
    </source>
</evidence>
<evidence type="ECO:0000313" key="6">
    <source>
        <dbReference type="EMBL" id="WOS75205.1"/>
    </source>
</evidence>
<reference evidence="5 9" key="4">
    <citation type="submission" date="2017-08" db="EMBL/GenBank/DDBJ databases">
        <authorList>
            <person name="Feschi L."/>
            <person name="Jeukens J."/>
            <person name="Emond-Rheault J.-G."/>
            <person name="Kukavica-Ibrulj I."/>
            <person name="Boyle B."/>
            <person name="Levesque R.C."/>
        </authorList>
    </citation>
    <scope>NUCLEOTIDE SEQUENCE [LARGE SCALE GENOMIC DNA]</scope>
    <source>
        <strain evidence="5 9">PA-W36</strain>
    </source>
</reference>
<evidence type="ECO:0000313" key="10">
    <source>
        <dbReference type="Proteomes" id="UP000433532"/>
    </source>
</evidence>
<dbReference type="InterPro" id="IPR012671">
    <property type="entry name" value="T3SS_PscE/YscE"/>
</dbReference>
<reference evidence="6" key="8">
    <citation type="submission" date="2023-06" db="EMBL/GenBank/DDBJ databases">
        <authorList>
            <consortium name="Clinical and Environmental Microbiology Branch: Whole genome sequencing antimicrobial resistance pathogens in the healthcare setting"/>
        </authorList>
    </citation>
    <scope>NUCLEOTIDE SEQUENCE</scope>
    <source>
        <strain evidence="6">2021CK-01020</strain>
    </source>
</reference>
<dbReference type="Gene3D" id="1.20.5.420">
    <property type="entry name" value="Immunoglobulin FC, subunit C"/>
    <property type="match status" value="1"/>
</dbReference>
<dbReference type="EMBL" id="NSNE01000002">
    <property type="protein sequence ID" value="RPM21691.1"/>
    <property type="molecule type" value="Genomic_DNA"/>
</dbReference>
<dbReference type="OMA" id="GACPEHF"/>
<evidence type="ECO:0000313" key="9">
    <source>
        <dbReference type="Proteomes" id="UP000284767"/>
    </source>
</evidence>
<dbReference type="NCBIfam" id="TIGR02501">
    <property type="entry name" value="type_III_yscE"/>
    <property type="match status" value="1"/>
</dbReference>
<gene>
    <name evidence="1" type="primary">pscE</name>
    <name evidence="4" type="ORF">CAZ10_30120</name>
    <name evidence="2" type="ORF">GNQ48_00960</name>
    <name evidence="3" type="ORF">GUL26_20640</name>
    <name evidence="5" type="ORF">IPC1295_05340</name>
    <name evidence="6" type="ORF">L4V69_22150</name>
    <name evidence="1" type="ORF">PAERUG_P19_London_7_VIM_2_05_10_03123</name>
</gene>
<protein>
    <submittedName>
        <fullName evidence="5">EscE/YscE/SsaE family type III secretion system needle protein co-chaperone</fullName>
    </submittedName>
    <submittedName>
        <fullName evidence="1">Type III export protein PscE</fullName>
    </submittedName>
    <submittedName>
        <fullName evidence="6">YscE family type III secretion system co-chaperone PscE</fullName>
    </submittedName>
</protein>
<dbReference type="Proteomes" id="UP000284767">
    <property type="component" value="Unassembled WGS sequence"/>
</dbReference>
<name>A0A069Q1L4_PSEAI</name>
<reference evidence="6" key="9">
    <citation type="submission" date="2023-10" db="EMBL/GenBank/DDBJ databases">
        <title>Pathogen: clinical or host-associated sample.</title>
        <authorList>
            <person name="Hergert J."/>
            <person name="Casey R."/>
            <person name="Wagner J."/>
            <person name="Young E.L."/>
            <person name="Oakeson K.F."/>
        </authorList>
    </citation>
    <scope>NUCLEOTIDE SEQUENCE</scope>
    <source>
        <strain evidence="6">2021CK-01020</strain>
    </source>
</reference>
<dbReference type="EMBL" id="CVVU01000202">
    <property type="protein sequence ID" value="CRP00563.1"/>
    <property type="molecule type" value="Genomic_DNA"/>
</dbReference>
<dbReference type="Pfam" id="PF08988">
    <property type="entry name" value="T3SS_needle_E"/>
    <property type="match status" value="1"/>
</dbReference>
<dbReference type="Proteomes" id="UP000194857">
    <property type="component" value="Unassembled WGS sequence"/>
</dbReference>
<dbReference type="Proteomes" id="UP000433532">
    <property type="component" value="Unassembled WGS sequence"/>
</dbReference>
<dbReference type="EMBL" id="WXZT01000014">
    <property type="protein sequence ID" value="MZZ14658.1"/>
    <property type="molecule type" value="Genomic_DNA"/>
</dbReference>
<accession>A0A069Q1L4</accession>
<evidence type="ECO:0000313" key="5">
    <source>
        <dbReference type="EMBL" id="RPM21691.1"/>
    </source>
</evidence>
<dbReference type="EMBL" id="CP136986">
    <property type="protein sequence ID" value="WOS75205.1"/>
    <property type="molecule type" value="Genomic_DNA"/>
</dbReference>
<organism evidence="5 9">
    <name type="scientific">Pseudomonas aeruginosa</name>
    <dbReference type="NCBI Taxonomy" id="287"/>
    <lineage>
        <taxon>Bacteria</taxon>
        <taxon>Pseudomonadati</taxon>
        <taxon>Pseudomonadota</taxon>
        <taxon>Gammaproteobacteria</taxon>
        <taxon>Pseudomonadales</taxon>
        <taxon>Pseudomonadaceae</taxon>
        <taxon>Pseudomonas</taxon>
    </lineage>
</organism>
<evidence type="ECO:0000313" key="7">
    <source>
        <dbReference type="Proteomes" id="UP000045039"/>
    </source>
</evidence>
<reference evidence="3" key="7">
    <citation type="submission" date="2020-01" db="EMBL/GenBank/DDBJ databases">
        <title>Bacteria Cultured from War Wounds Associated with the Conflict in Eastern Ukraine.</title>
        <authorList>
            <person name="Snesrud E."/>
            <person name="Galac M.R."/>
            <person name="Mc Gann P."/>
            <person name="Valentine K."/>
            <person name="Viacheslav K."/>
        </authorList>
    </citation>
    <scope>NUCLEOTIDE SEQUENCE</scope>
    <source>
        <strain evidence="3">VNMU148</strain>
    </source>
</reference>
<evidence type="ECO:0000313" key="2">
    <source>
        <dbReference type="EMBL" id="MUI33557.1"/>
    </source>
</evidence>
<evidence type="ECO:0000313" key="3">
    <source>
        <dbReference type="EMBL" id="MZZ14658.1"/>
    </source>
</evidence>
<dbReference type="Proteomes" id="UP000045039">
    <property type="component" value="Unassembled WGS sequence"/>
</dbReference>
<dbReference type="EMBL" id="WOAD01000001">
    <property type="protein sequence ID" value="MUI33557.1"/>
    <property type="molecule type" value="Genomic_DNA"/>
</dbReference>
<reference evidence="7" key="1">
    <citation type="submission" date="2015-06" db="EMBL/GenBank/DDBJ databases">
        <authorList>
            <person name="Radhakrishnan Rajesh"/>
            <person name="Underwood Anthony"/>
            <person name="Al-Shahib Ali"/>
        </authorList>
    </citation>
    <scope>NUCLEOTIDE SEQUENCE [LARGE SCALE GENOMIC DNA]</scope>
    <source>
        <strain evidence="7">P19_London_7_VIM_2_05_10</strain>
    </source>
</reference>
<dbReference type="Proteomes" id="UP001297540">
    <property type="component" value="Chromosome"/>
</dbReference>